<dbReference type="EMBL" id="JAACJL010000001">
    <property type="protein sequence ID" value="KAF4623242.1"/>
    <property type="molecule type" value="Genomic_DNA"/>
</dbReference>
<feature type="region of interest" description="Disordered" evidence="1">
    <location>
        <begin position="204"/>
        <end position="324"/>
    </location>
</feature>
<comment type="caution">
    <text evidence="2">The sequence shown here is derived from an EMBL/GenBank/DDBJ whole genome shotgun (WGS) entry which is preliminary data.</text>
</comment>
<gene>
    <name evidence="2" type="ORF">D9613_002120</name>
</gene>
<accession>A0A8H4R7R7</accession>
<evidence type="ECO:0000313" key="3">
    <source>
        <dbReference type="Proteomes" id="UP000521872"/>
    </source>
</evidence>
<dbReference type="AlphaFoldDB" id="A0A8H4R7R7"/>
<dbReference type="Gene3D" id="1.10.10.60">
    <property type="entry name" value="Homeodomain-like"/>
    <property type="match status" value="1"/>
</dbReference>
<reference evidence="2 3" key="1">
    <citation type="submission" date="2019-12" db="EMBL/GenBank/DDBJ databases">
        <authorList>
            <person name="Floudas D."/>
            <person name="Bentzer J."/>
            <person name="Ahren D."/>
            <person name="Johansson T."/>
            <person name="Persson P."/>
            <person name="Tunlid A."/>
        </authorList>
    </citation>
    <scope>NUCLEOTIDE SEQUENCE [LARGE SCALE GENOMIC DNA]</scope>
    <source>
        <strain evidence="2 3">CBS 102.39</strain>
    </source>
</reference>
<evidence type="ECO:0000313" key="2">
    <source>
        <dbReference type="EMBL" id="KAF4623242.1"/>
    </source>
</evidence>
<feature type="compositionally biased region" description="Low complexity" evidence="1">
    <location>
        <begin position="221"/>
        <end position="233"/>
    </location>
</feature>
<feature type="region of interest" description="Disordered" evidence="1">
    <location>
        <begin position="392"/>
        <end position="461"/>
    </location>
</feature>
<feature type="compositionally biased region" description="Polar residues" evidence="1">
    <location>
        <begin position="278"/>
        <end position="287"/>
    </location>
</feature>
<feature type="region of interest" description="Disordered" evidence="1">
    <location>
        <begin position="532"/>
        <end position="559"/>
    </location>
</feature>
<keyword evidence="3" id="KW-1185">Reference proteome</keyword>
<feature type="compositionally biased region" description="Basic and acidic residues" evidence="1">
    <location>
        <begin position="444"/>
        <end position="455"/>
    </location>
</feature>
<organism evidence="2 3">
    <name type="scientific">Agrocybe pediades</name>
    <dbReference type="NCBI Taxonomy" id="84607"/>
    <lineage>
        <taxon>Eukaryota</taxon>
        <taxon>Fungi</taxon>
        <taxon>Dikarya</taxon>
        <taxon>Basidiomycota</taxon>
        <taxon>Agaricomycotina</taxon>
        <taxon>Agaricomycetes</taxon>
        <taxon>Agaricomycetidae</taxon>
        <taxon>Agaricales</taxon>
        <taxon>Agaricineae</taxon>
        <taxon>Strophariaceae</taxon>
        <taxon>Agrocybe</taxon>
    </lineage>
</organism>
<dbReference type="Proteomes" id="UP000521872">
    <property type="component" value="Unassembled WGS sequence"/>
</dbReference>
<feature type="compositionally biased region" description="Basic and acidic residues" evidence="1">
    <location>
        <begin position="392"/>
        <end position="401"/>
    </location>
</feature>
<evidence type="ECO:0000256" key="1">
    <source>
        <dbReference type="SAM" id="MobiDB-lite"/>
    </source>
</evidence>
<sequence length="559" mass="63166">MNLNGHPMDNHRANNIASTSTNNLADFFPQYLNQSFFENFAVNQHQDHMPSRGPHDQWEEHAMQMNAEQMNINPPSSSLPQAQLPLAVQQTMPQQQIPFNTTWLNPQLPNNINPMATFNLPAFLPQQIMQEALAMSAPVEASDEPTLLNKLLGCARRKESYKDALNSLHGKNGHSASLWKDYYLDNKDRLDAWITMCLKKEQEKEGKANRSVSSDVDRVKSSTPNKPSSSYKPSPTPLRAEQPVASTSRSYNTSKPQKKAKTATPPLVLETASLPASRRSTINSLTAPSPVFDSRLPAPNAEIKIPDPPSRSPSPPTNIIPHRRGNKYTQEDREFFIKFVGWRLKQDPTLTRLELCNLLAEKAPHHTAQSWASHWSNNHDVPDKILAAARGDENRLDKSSPDEGTQARAKQRPTYKDPSSTEESEDDNSNDDASSESHDSDDDTPIRHYSEKDMGPKGAPFTKADLYVTAKYISKFPGWDEASSTERWDQYHAKYPQRSVKAWAEYYRRNERAINKLVKRLKRGVVALDSQRAIPSRKPSKRTYDFDSADEPVSKRSKE</sequence>
<protein>
    <submittedName>
        <fullName evidence="2">Uncharacterized protein</fullName>
    </submittedName>
</protein>
<feature type="compositionally biased region" description="Acidic residues" evidence="1">
    <location>
        <begin position="420"/>
        <end position="443"/>
    </location>
</feature>
<feature type="compositionally biased region" description="Polar residues" evidence="1">
    <location>
        <begin position="244"/>
        <end position="254"/>
    </location>
</feature>
<name>A0A8H4R7R7_9AGAR</name>
<proteinExistence type="predicted"/>
<feature type="compositionally biased region" description="Pro residues" evidence="1">
    <location>
        <begin position="306"/>
        <end position="318"/>
    </location>
</feature>